<feature type="compositionally biased region" description="Low complexity" evidence="1">
    <location>
        <begin position="695"/>
        <end position="704"/>
    </location>
</feature>
<feature type="region of interest" description="Disordered" evidence="1">
    <location>
        <begin position="665"/>
        <end position="801"/>
    </location>
</feature>
<dbReference type="EMBL" id="BRXU01000002">
    <property type="protein sequence ID" value="GLC49460.1"/>
    <property type="molecule type" value="Genomic_DNA"/>
</dbReference>
<dbReference type="AlphaFoldDB" id="A0A9W6BCX1"/>
<sequence>MLSVPEVKQLALQDSSAEDVLRRARIAHGSRMATLAHVNRVVDERSGSRNRRTSLIRMQFDKSKPTFSVFDDTAYAYGEVCVFTDSDEGDSGDDGPPSESDGSTPHNKSAESSRPVSRTNSAAWCPAGSRPQSSCRPQSSTSPSITAANSASRRSSSRRNLTLTDGTPSPNPNSPSLLIPNLSPSPSPNPNSAADTSNTNTNKPFDDEGEELFARGTVRFRDPAVDSGASNSASNSGNLGHRAPSAAWAEDSPAGCIGGAHSGISPWDSDSAAAFAWSLHSQMSDPWSKAAVMPAPGSALATLLASSPQPSWRPRTKRTSAPGATALPSLRTSTTAVGTTGAAEGGGGGGGGGGGPASGGLQTPRSSLYPAASANAAVATTTGGAPFLQGSPSKSCLLSSDSSAHASSAHLSGPIKSLAFAVPPAAAASLSPATSMSASSPPPPQAHRPPSPAPPTSQQQQQIGPQQPPTPQQASSSSAAGLTAPPPRPARGDRVYMPIPITTLPLITSPSNPGSRNASPGPAAAAAGRPTSGINLNGGAQDHGAGGPTGAWRLVSPTAAPRDPRDAPPTGPRRSVTPTTASAGYLSSSWSGSSWTRPVSGSSSRGAPDEPLAVGRSGGGFPARHPHPHRPPIVAFGGRSGPLLRPAPRELTSALLTVAAVAAGEDGGSAPTAHAPVPCGGLPPQQPQPPPPPAQLQQPQTPLGRRSLMLLSGPVPRVASGDVSAQAAPQPPLRQPVAQPPSTPSPAMQQQQQAGSPLQQPPATSLAPSPGALPPPPPPPLDFSMLRPFSPGLPSPGGELDGAAAMVYAGCVLASMLRPKHAGGGATSRASSEEKRRLKGESSTAAVAPGSHHHHHHHHQNGHPPTHPHPQPPPQAHQHPPPYPYTSPRAPQQQQQQAVGLQAALQGATAGGSMAPAGLLHATTLGRYGSGGGSGGGAPSSPQQHQLLQSQQSQGAMLCSGLPPRPS</sequence>
<feature type="region of interest" description="Disordered" evidence="1">
    <location>
        <begin position="818"/>
        <end position="967"/>
    </location>
</feature>
<feature type="compositionally biased region" description="Low complexity" evidence="1">
    <location>
        <begin position="513"/>
        <end position="533"/>
    </location>
</feature>
<proteinExistence type="predicted"/>
<gene>
    <name evidence="2" type="primary">PLEST006579</name>
    <name evidence="2" type="ORF">PLESTB_000221500</name>
</gene>
<feature type="region of interest" description="Disordered" evidence="1">
    <location>
        <begin position="306"/>
        <end position="366"/>
    </location>
</feature>
<evidence type="ECO:0000313" key="3">
    <source>
        <dbReference type="Proteomes" id="UP001165080"/>
    </source>
</evidence>
<feature type="compositionally biased region" description="Pro residues" evidence="1">
    <location>
        <begin position="684"/>
        <end position="694"/>
    </location>
</feature>
<feature type="compositionally biased region" description="Low complexity" evidence="1">
    <location>
        <begin position="939"/>
        <end position="954"/>
    </location>
</feature>
<feature type="compositionally biased region" description="Polar residues" evidence="1">
    <location>
        <begin position="596"/>
        <end position="605"/>
    </location>
</feature>
<dbReference type="Proteomes" id="UP001165080">
    <property type="component" value="Unassembled WGS sequence"/>
</dbReference>
<evidence type="ECO:0000313" key="2">
    <source>
        <dbReference type="EMBL" id="GLC49460.1"/>
    </source>
</evidence>
<feature type="compositionally biased region" description="Gly residues" evidence="1">
    <location>
        <begin position="343"/>
        <end position="358"/>
    </location>
</feature>
<evidence type="ECO:0000256" key="1">
    <source>
        <dbReference type="SAM" id="MobiDB-lite"/>
    </source>
</evidence>
<feature type="compositionally biased region" description="Low complexity" evidence="1">
    <location>
        <begin position="456"/>
        <end position="465"/>
    </location>
</feature>
<feature type="region of interest" description="Disordered" evidence="1">
    <location>
        <begin position="222"/>
        <end position="250"/>
    </location>
</feature>
<feature type="compositionally biased region" description="Pro residues" evidence="1">
    <location>
        <begin position="771"/>
        <end position="781"/>
    </location>
</feature>
<feature type="region of interest" description="Disordered" evidence="1">
    <location>
        <begin position="85"/>
        <end position="208"/>
    </location>
</feature>
<feature type="compositionally biased region" description="Basic residues" evidence="1">
    <location>
        <begin position="851"/>
        <end position="861"/>
    </location>
</feature>
<feature type="compositionally biased region" description="Basic and acidic residues" evidence="1">
    <location>
        <begin position="831"/>
        <end position="840"/>
    </location>
</feature>
<reference evidence="2 3" key="1">
    <citation type="journal article" date="2023" name="Commun. Biol.">
        <title>Reorganization of the ancestral sex-determining regions during the evolution of trioecy in Pleodorina starrii.</title>
        <authorList>
            <person name="Takahashi K."/>
            <person name="Suzuki S."/>
            <person name="Kawai-Toyooka H."/>
            <person name="Yamamoto K."/>
            <person name="Hamaji T."/>
            <person name="Ootsuki R."/>
            <person name="Yamaguchi H."/>
            <person name="Kawachi M."/>
            <person name="Higashiyama T."/>
            <person name="Nozaki H."/>
        </authorList>
    </citation>
    <scope>NUCLEOTIDE SEQUENCE [LARGE SCALE GENOMIC DNA]</scope>
    <source>
        <strain evidence="2 3">NIES-4479</strain>
    </source>
</reference>
<keyword evidence="3" id="KW-1185">Reference proteome</keyword>
<feature type="compositionally biased region" description="Low complexity" evidence="1">
    <location>
        <begin position="745"/>
        <end position="770"/>
    </location>
</feature>
<feature type="compositionally biased region" description="Low complexity" evidence="1">
    <location>
        <begin position="94"/>
        <end position="103"/>
    </location>
</feature>
<feature type="compositionally biased region" description="Low complexity" evidence="1">
    <location>
        <begin position="190"/>
        <end position="202"/>
    </location>
</feature>
<feature type="compositionally biased region" description="Low complexity" evidence="1">
    <location>
        <begin position="129"/>
        <end position="160"/>
    </location>
</feature>
<feature type="region of interest" description="Disordered" evidence="1">
    <location>
        <begin position="431"/>
        <end position="648"/>
    </location>
</feature>
<comment type="caution">
    <text evidence="2">The sequence shown here is derived from an EMBL/GenBank/DDBJ whole genome shotgun (WGS) entry which is preliminary data.</text>
</comment>
<organism evidence="2 3">
    <name type="scientific">Pleodorina starrii</name>
    <dbReference type="NCBI Taxonomy" id="330485"/>
    <lineage>
        <taxon>Eukaryota</taxon>
        <taxon>Viridiplantae</taxon>
        <taxon>Chlorophyta</taxon>
        <taxon>core chlorophytes</taxon>
        <taxon>Chlorophyceae</taxon>
        <taxon>CS clade</taxon>
        <taxon>Chlamydomonadales</taxon>
        <taxon>Volvocaceae</taxon>
        <taxon>Pleodorina</taxon>
    </lineage>
</organism>
<feature type="compositionally biased region" description="Pro residues" evidence="1">
    <location>
        <begin position="729"/>
        <end position="744"/>
    </location>
</feature>
<name>A0A9W6BCX1_9CHLO</name>
<protein>
    <submittedName>
        <fullName evidence="2">Uncharacterized protein</fullName>
    </submittedName>
</protein>
<feature type="compositionally biased region" description="Gly residues" evidence="1">
    <location>
        <begin position="928"/>
        <end position="938"/>
    </location>
</feature>
<feature type="compositionally biased region" description="Low complexity" evidence="1">
    <location>
        <begin position="227"/>
        <end position="238"/>
    </location>
</feature>
<feature type="compositionally biased region" description="Polar residues" evidence="1">
    <location>
        <begin position="104"/>
        <end position="122"/>
    </location>
</feature>
<feature type="compositionally biased region" description="Pro residues" evidence="1">
    <location>
        <begin position="865"/>
        <end position="885"/>
    </location>
</feature>
<feature type="compositionally biased region" description="Low complexity" evidence="1">
    <location>
        <begin position="581"/>
        <end position="595"/>
    </location>
</feature>
<feature type="compositionally biased region" description="Pro residues" evidence="1">
    <location>
        <begin position="440"/>
        <end position="455"/>
    </location>
</feature>
<feature type="compositionally biased region" description="Low complexity" evidence="1">
    <location>
        <begin position="472"/>
        <end position="483"/>
    </location>
</feature>
<feature type="compositionally biased region" description="Low complexity" evidence="1">
    <location>
        <begin position="890"/>
        <end position="912"/>
    </location>
</feature>
<accession>A0A9W6BCX1</accession>